<keyword evidence="3" id="KW-0808">Transferase</keyword>
<dbReference type="KEGG" id="pais:PFX98_00160"/>
<evidence type="ECO:0000313" key="4">
    <source>
        <dbReference type="Proteomes" id="UP001177769"/>
    </source>
</evidence>
<dbReference type="GO" id="GO:0016020">
    <property type="term" value="C:membrane"/>
    <property type="evidence" value="ECO:0007669"/>
    <property type="project" value="InterPro"/>
</dbReference>
<keyword evidence="4" id="KW-1185">Reference proteome</keyword>
<feature type="transmembrane region" description="Helical" evidence="1">
    <location>
        <begin position="28"/>
        <end position="51"/>
    </location>
</feature>
<dbReference type="InterPro" id="IPR010559">
    <property type="entry name" value="Sig_transdc_His_kin_internal"/>
</dbReference>
<evidence type="ECO:0000313" key="3">
    <source>
        <dbReference type="EMBL" id="WIT12050.1"/>
    </source>
</evidence>
<dbReference type="GO" id="GO:0000155">
    <property type="term" value="F:phosphorelay sensor kinase activity"/>
    <property type="evidence" value="ECO:0007669"/>
    <property type="project" value="InterPro"/>
</dbReference>
<dbReference type="AlphaFoldDB" id="A0AA95SP87"/>
<dbReference type="PANTHER" id="PTHR34220">
    <property type="entry name" value="SENSOR HISTIDINE KINASE YPDA"/>
    <property type="match status" value="1"/>
</dbReference>
<gene>
    <name evidence="3" type="ORF">PFX98_00160</name>
</gene>
<dbReference type="Proteomes" id="UP001177769">
    <property type="component" value="Chromosome"/>
</dbReference>
<name>A0AA95SP87_9BURK</name>
<feature type="domain" description="Signal transduction histidine kinase internal region" evidence="2">
    <location>
        <begin position="177"/>
        <end position="246"/>
    </location>
</feature>
<dbReference type="PANTHER" id="PTHR34220:SF9">
    <property type="entry name" value="SIGNAL TRANSDUCTION HISTIDINE KINASE INTERNAL REGION DOMAIN-CONTAINING PROTEIN"/>
    <property type="match status" value="1"/>
</dbReference>
<keyword evidence="1" id="KW-0472">Membrane</keyword>
<keyword evidence="1" id="KW-1133">Transmembrane helix</keyword>
<proteinExistence type="predicted"/>
<feature type="transmembrane region" description="Helical" evidence="1">
    <location>
        <begin position="93"/>
        <end position="117"/>
    </location>
</feature>
<keyword evidence="1" id="KW-0812">Transmembrane</keyword>
<protein>
    <submittedName>
        <fullName evidence="3">Histidine kinase</fullName>
    </submittedName>
</protein>
<sequence length="356" mass="37623">MRALRAALPGAAALAALAEVLHSWRWRHSLLGLAIGLAHIALGPGGSMLLWPIEADKHYPSALLHYVLLFGLPLVLAVRLADRAVDRGAAGWRAYGLAVLAVALLGSWGGWALQLSIWAGALSTQTRNAWLALAVAMLHAMGVTAYAHARQAGQALARLRAAELERAQQARQLQLQRLLALQARIEPALLFHALRRILDLSRHDAAAADALLADLNELLRALLPGADAGLSTLGRECALLQAYARVSAGLRLRVTLAQADAGIALAPMLLLPMLRALEGAVGHGQDYALSAAPAGAGLRIHLATAGGATHGEPALQELRERLAGLYAQAGRLRLLPGPGSALELELPLQHDARTHR</sequence>
<feature type="transmembrane region" description="Helical" evidence="1">
    <location>
        <begin position="129"/>
        <end position="149"/>
    </location>
</feature>
<evidence type="ECO:0000259" key="2">
    <source>
        <dbReference type="Pfam" id="PF06580"/>
    </source>
</evidence>
<organism evidence="3 4">
    <name type="scientific">Paucibacter sediminis</name>
    <dbReference type="NCBI Taxonomy" id="3019553"/>
    <lineage>
        <taxon>Bacteria</taxon>
        <taxon>Pseudomonadati</taxon>
        <taxon>Pseudomonadota</taxon>
        <taxon>Betaproteobacteria</taxon>
        <taxon>Burkholderiales</taxon>
        <taxon>Sphaerotilaceae</taxon>
        <taxon>Roseateles</taxon>
    </lineage>
</organism>
<accession>A0AA95SP87</accession>
<dbReference type="InterPro" id="IPR050640">
    <property type="entry name" value="Bact_2-comp_sensor_kinase"/>
</dbReference>
<evidence type="ECO:0000256" key="1">
    <source>
        <dbReference type="SAM" id="Phobius"/>
    </source>
</evidence>
<dbReference type="Pfam" id="PF06580">
    <property type="entry name" value="His_kinase"/>
    <property type="match status" value="1"/>
</dbReference>
<feature type="transmembrane region" description="Helical" evidence="1">
    <location>
        <begin position="63"/>
        <end position="81"/>
    </location>
</feature>
<reference evidence="3" key="1">
    <citation type="submission" date="2023-01" db="EMBL/GenBank/DDBJ databases">
        <title>Whole genome sequence of Paucibacter sp. S2-9 isolated from pond sediment.</title>
        <authorList>
            <person name="Jung J.Y."/>
        </authorList>
    </citation>
    <scope>NUCLEOTIDE SEQUENCE</scope>
    <source>
        <strain evidence="3">S2-9</strain>
    </source>
</reference>
<keyword evidence="3" id="KW-0418">Kinase</keyword>
<dbReference type="RefSeq" id="WP_285233140.1">
    <property type="nucleotide sequence ID" value="NZ_CP116346.1"/>
</dbReference>
<dbReference type="EMBL" id="CP116346">
    <property type="protein sequence ID" value="WIT12050.1"/>
    <property type="molecule type" value="Genomic_DNA"/>
</dbReference>